<dbReference type="Pfam" id="PF14541">
    <property type="entry name" value="TAXi_C"/>
    <property type="match status" value="2"/>
</dbReference>
<dbReference type="PROSITE" id="PS51767">
    <property type="entry name" value="PEPTIDASE_A1"/>
    <property type="match status" value="2"/>
</dbReference>
<accession>A0A9Q1K9S8</accession>
<dbReference type="PANTHER" id="PTHR47967">
    <property type="entry name" value="OS07G0603500 PROTEIN-RELATED"/>
    <property type="match status" value="1"/>
</dbReference>
<evidence type="ECO:0000256" key="2">
    <source>
        <dbReference type="ARBA" id="ARBA00022670"/>
    </source>
</evidence>
<name>A0A9Q1K9S8_9CARY</name>
<evidence type="ECO:0000256" key="6">
    <source>
        <dbReference type="PIRSR" id="PIRSR601461-1"/>
    </source>
</evidence>
<dbReference type="Pfam" id="PF14543">
    <property type="entry name" value="TAXi_N"/>
    <property type="match status" value="2"/>
</dbReference>
<dbReference type="GO" id="GO:0004190">
    <property type="term" value="F:aspartic-type endopeptidase activity"/>
    <property type="evidence" value="ECO:0007669"/>
    <property type="project" value="UniProtKB-KW"/>
</dbReference>
<evidence type="ECO:0000256" key="7">
    <source>
        <dbReference type="RuleBase" id="RU000454"/>
    </source>
</evidence>
<evidence type="ECO:0000313" key="10">
    <source>
        <dbReference type="EMBL" id="KAJ8439520.1"/>
    </source>
</evidence>
<proteinExistence type="inferred from homology"/>
<feature type="chain" id="PRO_5040234913" description="Peptidase A1 domain-containing protein" evidence="8">
    <location>
        <begin position="19"/>
        <end position="765"/>
    </location>
</feature>
<keyword evidence="11" id="KW-1185">Reference proteome</keyword>
<protein>
    <recommendedName>
        <fullName evidence="9">Peptidase A1 domain-containing protein</fullName>
    </recommendedName>
</protein>
<dbReference type="PROSITE" id="PS00141">
    <property type="entry name" value="ASP_PROTEASE"/>
    <property type="match status" value="1"/>
</dbReference>
<dbReference type="GO" id="GO:0006508">
    <property type="term" value="P:proteolysis"/>
    <property type="evidence" value="ECO:0007669"/>
    <property type="project" value="UniProtKB-KW"/>
</dbReference>
<dbReference type="FunFam" id="2.40.70.10:FF:000031">
    <property type="entry name" value="Aspartyl protease AED1"/>
    <property type="match status" value="1"/>
</dbReference>
<dbReference type="PRINTS" id="PR00792">
    <property type="entry name" value="PEPSIN"/>
</dbReference>
<gene>
    <name evidence="10" type="ORF">Cgig2_007037</name>
</gene>
<feature type="signal peptide" evidence="8">
    <location>
        <begin position="1"/>
        <end position="18"/>
    </location>
</feature>
<feature type="domain" description="Peptidase A1" evidence="9">
    <location>
        <begin position="456"/>
        <end position="755"/>
    </location>
</feature>
<reference evidence="10" key="1">
    <citation type="submission" date="2022-04" db="EMBL/GenBank/DDBJ databases">
        <title>Carnegiea gigantea Genome sequencing and assembly v2.</title>
        <authorList>
            <person name="Copetti D."/>
            <person name="Sanderson M.J."/>
            <person name="Burquez A."/>
            <person name="Wojciechowski M.F."/>
        </authorList>
    </citation>
    <scope>NUCLEOTIDE SEQUENCE</scope>
    <source>
        <strain evidence="10">SGP5-SGP5p</strain>
        <tissue evidence="10">Aerial part</tissue>
    </source>
</reference>
<comment type="caution">
    <text evidence="10">The sequence shown here is derived from an EMBL/GenBank/DDBJ whole genome shotgun (WGS) entry which is preliminary data.</text>
</comment>
<evidence type="ECO:0000313" key="11">
    <source>
        <dbReference type="Proteomes" id="UP001153076"/>
    </source>
</evidence>
<dbReference type="CDD" id="cd05476">
    <property type="entry name" value="pepsin_A_like_plant"/>
    <property type="match status" value="2"/>
</dbReference>
<dbReference type="InterPro" id="IPR021109">
    <property type="entry name" value="Peptidase_aspartic_dom_sf"/>
</dbReference>
<dbReference type="InterPro" id="IPR001969">
    <property type="entry name" value="Aspartic_peptidase_AS"/>
</dbReference>
<keyword evidence="4 7" id="KW-0378">Hydrolase</keyword>
<keyword evidence="5" id="KW-0325">Glycoprotein</keyword>
<evidence type="ECO:0000259" key="9">
    <source>
        <dbReference type="PROSITE" id="PS51767"/>
    </source>
</evidence>
<evidence type="ECO:0000256" key="3">
    <source>
        <dbReference type="ARBA" id="ARBA00022750"/>
    </source>
</evidence>
<dbReference type="GO" id="GO:0005576">
    <property type="term" value="C:extracellular region"/>
    <property type="evidence" value="ECO:0007669"/>
    <property type="project" value="TreeGrafter"/>
</dbReference>
<dbReference type="InterPro" id="IPR051708">
    <property type="entry name" value="Plant_Aspart_Prot_A1"/>
</dbReference>
<dbReference type="InterPro" id="IPR034161">
    <property type="entry name" value="Pepsin-like_plant"/>
</dbReference>
<keyword evidence="2 7" id="KW-0645">Protease</keyword>
<dbReference type="InterPro" id="IPR001461">
    <property type="entry name" value="Aspartic_peptidase_A1"/>
</dbReference>
<evidence type="ECO:0000256" key="5">
    <source>
        <dbReference type="ARBA" id="ARBA00023180"/>
    </source>
</evidence>
<evidence type="ECO:0000256" key="8">
    <source>
        <dbReference type="SAM" id="SignalP"/>
    </source>
</evidence>
<sequence length="765" mass="82839">MNIKLVHFLNLILLISSSYDCLPSLVSVEARKLTSNAVFELDLIHRDSLLSPYYNPSMTHLERQKRRVSRGRRIQQVNDAMETDIIPNHGEYLMKLAIGSPPVEFTAIADTGSDLIWLQCAPCNHCAPQPTPLFDPTKSSTYQAIPCTSQSCSYSSLLTGCSINDTNQTGPCLYVQGYGDGTNTSGILSTDTITFPSVALPSLTFGCGYDQYAKNSISGEGLGVVGLGGGPLSLVSQLGLKINHKFSYCLAPLNASGLGATSKMRFGADVIGPKVVSTPLIIRDDDPSSYFLKLDRISIGNATSVVIPVGQNALIDSGTTLTTLERNVYNRVRDAVTMAIGLSPVPDPDGMLDLCFETETFAKVNHPPDVVFDFDGADVALKAPNTFFDLGNVTCLTIIPKQGGNIMTFGNFAQFNFEVMICKPKWSPSLQGTAPTTESHAFLNRNIYCEPCDHCYQQKTAIFNPALSKTYERLTCDSQHCSELDSKHISCNQKYNECRYWYSYGNGTAMTMGLMGRDAFSFASLEGGLESFNSTAFGCGFEQSGLFDWASSGLLGLGGGPLSVVSQLGPKIGYKFSYCLALARSSNNTSTLRFGSSVSTGQQTVTTPYFTKNPPSFYNLNLTSITIGSKSLQVSRDIIIDIGTTLTYLNPSIFSSLKAMVNEVIGAKPLPETQSDSMLCYDTRAGTPTPPDMILHFSGGDLTLNAENVFFESNGVVCLSIVMSKEDGDPMVLGNMSQVNLEVEYDMLNKTVSFAHKDCAKDQAV</sequence>
<keyword evidence="3 7" id="KW-0064">Aspartyl protease</keyword>
<evidence type="ECO:0000256" key="1">
    <source>
        <dbReference type="ARBA" id="ARBA00007447"/>
    </source>
</evidence>
<dbReference type="SUPFAM" id="SSF50630">
    <property type="entry name" value="Acid proteases"/>
    <property type="match status" value="2"/>
</dbReference>
<feature type="active site" evidence="6">
    <location>
        <position position="110"/>
    </location>
</feature>
<dbReference type="InterPro" id="IPR032799">
    <property type="entry name" value="TAXi_C"/>
</dbReference>
<dbReference type="AlphaFoldDB" id="A0A9Q1K9S8"/>
<dbReference type="PANTHER" id="PTHR47967:SF138">
    <property type="entry name" value="ASPARTIC PROTEINASE CDR1-LIKE"/>
    <property type="match status" value="1"/>
</dbReference>
<keyword evidence="8" id="KW-0732">Signal</keyword>
<feature type="active site" evidence="6">
    <location>
        <position position="316"/>
    </location>
</feature>
<dbReference type="OrthoDB" id="2747330at2759"/>
<organism evidence="10 11">
    <name type="scientific">Carnegiea gigantea</name>
    <dbReference type="NCBI Taxonomy" id="171969"/>
    <lineage>
        <taxon>Eukaryota</taxon>
        <taxon>Viridiplantae</taxon>
        <taxon>Streptophyta</taxon>
        <taxon>Embryophyta</taxon>
        <taxon>Tracheophyta</taxon>
        <taxon>Spermatophyta</taxon>
        <taxon>Magnoliopsida</taxon>
        <taxon>eudicotyledons</taxon>
        <taxon>Gunneridae</taxon>
        <taxon>Pentapetalae</taxon>
        <taxon>Caryophyllales</taxon>
        <taxon>Cactineae</taxon>
        <taxon>Cactaceae</taxon>
        <taxon>Cactoideae</taxon>
        <taxon>Echinocereeae</taxon>
        <taxon>Carnegiea</taxon>
    </lineage>
</organism>
<dbReference type="InterPro" id="IPR032861">
    <property type="entry name" value="TAXi_N"/>
</dbReference>
<dbReference type="Proteomes" id="UP001153076">
    <property type="component" value="Unassembled WGS sequence"/>
</dbReference>
<dbReference type="Gene3D" id="2.40.70.10">
    <property type="entry name" value="Acid Proteases"/>
    <property type="match status" value="4"/>
</dbReference>
<dbReference type="EMBL" id="JAKOGI010000217">
    <property type="protein sequence ID" value="KAJ8439520.1"/>
    <property type="molecule type" value="Genomic_DNA"/>
</dbReference>
<dbReference type="InterPro" id="IPR033121">
    <property type="entry name" value="PEPTIDASE_A1"/>
</dbReference>
<feature type="domain" description="Peptidase A1" evidence="9">
    <location>
        <begin position="92"/>
        <end position="434"/>
    </location>
</feature>
<comment type="similarity">
    <text evidence="1 7">Belongs to the peptidase A1 family.</text>
</comment>
<evidence type="ECO:0000256" key="4">
    <source>
        <dbReference type="ARBA" id="ARBA00022801"/>
    </source>
</evidence>